<keyword evidence="3" id="KW-1015">Disulfide bond</keyword>
<dbReference type="InterPro" id="IPR000866">
    <property type="entry name" value="AhpC/TSA"/>
</dbReference>
<comment type="caution">
    <text evidence="7">The sequence shown here is derived from an EMBL/GenBank/DDBJ whole genome shotgun (WGS) entry which is preliminary data.</text>
</comment>
<dbReference type="SUPFAM" id="SSF52833">
    <property type="entry name" value="Thioredoxin-like"/>
    <property type="match status" value="1"/>
</dbReference>
<dbReference type="InterPro" id="IPR025380">
    <property type="entry name" value="DUF4369"/>
</dbReference>
<dbReference type="PANTHER" id="PTHR42852">
    <property type="entry name" value="THIOL:DISULFIDE INTERCHANGE PROTEIN DSBE"/>
    <property type="match status" value="1"/>
</dbReference>
<accession>A0ABU0U0R5</accession>
<dbReference type="EMBL" id="JAUTBA010000001">
    <property type="protein sequence ID" value="MDQ1148538.1"/>
    <property type="molecule type" value="Genomic_DNA"/>
</dbReference>
<dbReference type="Pfam" id="PF00578">
    <property type="entry name" value="AhpC-TSA"/>
    <property type="match status" value="1"/>
</dbReference>
<reference evidence="7 8" key="1">
    <citation type="submission" date="2023-07" db="EMBL/GenBank/DDBJ databases">
        <title>Functional and genomic diversity of the sorghum phyllosphere microbiome.</title>
        <authorList>
            <person name="Shade A."/>
        </authorList>
    </citation>
    <scope>NUCLEOTIDE SEQUENCE [LARGE SCALE GENOMIC DNA]</scope>
    <source>
        <strain evidence="7 8">SORGH_AS_0892</strain>
    </source>
</reference>
<evidence type="ECO:0000256" key="2">
    <source>
        <dbReference type="ARBA" id="ARBA00022748"/>
    </source>
</evidence>
<keyword evidence="4" id="KW-0676">Redox-active center</keyword>
<dbReference type="Gene3D" id="3.40.30.10">
    <property type="entry name" value="Glutaredoxin"/>
    <property type="match status" value="1"/>
</dbReference>
<evidence type="ECO:0000313" key="8">
    <source>
        <dbReference type="Proteomes" id="UP001244640"/>
    </source>
</evidence>
<evidence type="ECO:0000256" key="3">
    <source>
        <dbReference type="ARBA" id="ARBA00023157"/>
    </source>
</evidence>
<dbReference type="InterPro" id="IPR036249">
    <property type="entry name" value="Thioredoxin-like_sf"/>
</dbReference>
<dbReference type="Proteomes" id="UP001244640">
    <property type="component" value="Unassembled WGS sequence"/>
</dbReference>
<protein>
    <submittedName>
        <fullName evidence="7">Peroxiredoxin</fullName>
    </submittedName>
</protein>
<feature type="chain" id="PRO_5045370737" evidence="5">
    <location>
        <begin position="29"/>
        <end position="389"/>
    </location>
</feature>
<evidence type="ECO:0000259" key="6">
    <source>
        <dbReference type="PROSITE" id="PS51352"/>
    </source>
</evidence>
<feature type="domain" description="Thioredoxin" evidence="6">
    <location>
        <begin position="248"/>
        <end position="389"/>
    </location>
</feature>
<keyword evidence="2" id="KW-0201">Cytochrome c-type biogenesis</keyword>
<sequence length="389" mass="43439">MFYIYVEYIIMKKRILMGLSFLPALLMAQESYTVTGKVNATSDKAKVFMQYITNATRQTDSAMVVKGEFKFNGQVTSPTKGMMIYSPEGLSFAELRNSQKQPETAQLYLSKGVIKVDATKGFKDATISGTTLNDDLMQYKAFVKPYSDAFEALNQQYYAASDTQKQDPTFIEGLQKQAGEISEKMEKSDAEFINKNPKSWYTLDLLSDNLNGENVTEYVTSFEKLSPELKSSEKGKELADRIQKLKAVAVGAIAPDFTLPDTTGKNISLSSLRGKYVLLDFWASWCGPCRHENPNVVAAFNKFKDKGFTVFGVSLDNPGKKDAWVKAIHDDNLQQWPHVSDLQGWKSAPVKLYEVRGIPQNFLIDPSGKIVASNLRGEALEAKLAELLK</sequence>
<organism evidence="7 8">
    <name type="scientific">Sphingobacterium zeae</name>
    <dbReference type="NCBI Taxonomy" id="1776859"/>
    <lineage>
        <taxon>Bacteria</taxon>
        <taxon>Pseudomonadati</taxon>
        <taxon>Bacteroidota</taxon>
        <taxon>Sphingobacteriia</taxon>
        <taxon>Sphingobacteriales</taxon>
        <taxon>Sphingobacteriaceae</taxon>
        <taxon>Sphingobacterium</taxon>
    </lineage>
</organism>
<name>A0ABU0U0R5_9SPHI</name>
<evidence type="ECO:0000256" key="4">
    <source>
        <dbReference type="ARBA" id="ARBA00023284"/>
    </source>
</evidence>
<dbReference type="InterPro" id="IPR013766">
    <property type="entry name" value="Thioredoxin_domain"/>
</dbReference>
<dbReference type="InterPro" id="IPR017937">
    <property type="entry name" value="Thioredoxin_CS"/>
</dbReference>
<comment type="subcellular location">
    <subcellularLocation>
        <location evidence="1">Cell envelope</location>
    </subcellularLocation>
</comment>
<evidence type="ECO:0000256" key="1">
    <source>
        <dbReference type="ARBA" id="ARBA00004196"/>
    </source>
</evidence>
<dbReference type="PROSITE" id="PS00194">
    <property type="entry name" value="THIOREDOXIN_1"/>
    <property type="match status" value="1"/>
</dbReference>
<evidence type="ECO:0000313" key="7">
    <source>
        <dbReference type="EMBL" id="MDQ1148538.1"/>
    </source>
</evidence>
<gene>
    <name evidence="7" type="ORF">QE382_000522</name>
</gene>
<keyword evidence="5" id="KW-0732">Signal</keyword>
<dbReference type="PROSITE" id="PS51352">
    <property type="entry name" value="THIOREDOXIN_2"/>
    <property type="match status" value="1"/>
</dbReference>
<keyword evidence="8" id="KW-1185">Reference proteome</keyword>
<dbReference type="Pfam" id="PF14289">
    <property type="entry name" value="DUF4369"/>
    <property type="match status" value="1"/>
</dbReference>
<dbReference type="InterPro" id="IPR050553">
    <property type="entry name" value="Thioredoxin_ResA/DsbE_sf"/>
</dbReference>
<evidence type="ECO:0000256" key="5">
    <source>
        <dbReference type="SAM" id="SignalP"/>
    </source>
</evidence>
<dbReference type="PANTHER" id="PTHR42852:SF6">
    <property type="entry name" value="THIOL:DISULFIDE INTERCHANGE PROTEIN DSBE"/>
    <property type="match status" value="1"/>
</dbReference>
<dbReference type="CDD" id="cd02966">
    <property type="entry name" value="TlpA_like_family"/>
    <property type="match status" value="1"/>
</dbReference>
<proteinExistence type="predicted"/>
<feature type="signal peptide" evidence="5">
    <location>
        <begin position="1"/>
        <end position="28"/>
    </location>
</feature>